<gene>
    <name evidence="2" type="ORF">QN277_004303</name>
</gene>
<sequence length="115" mass="12612">MLKGILFQCAQCGGQEIPVMDLCEEMIDKALSLGVQDALLALDHKTIVVIELPVFIFSILYDRTNTRKLYSKIPKSSNGGRAREETEEEKSSKTGEIGAREFGLYSSTFGGGSFS</sequence>
<evidence type="ECO:0000256" key="1">
    <source>
        <dbReference type="SAM" id="MobiDB-lite"/>
    </source>
</evidence>
<evidence type="ECO:0000313" key="3">
    <source>
        <dbReference type="Proteomes" id="UP001293593"/>
    </source>
</evidence>
<feature type="region of interest" description="Disordered" evidence="1">
    <location>
        <begin position="72"/>
        <end position="99"/>
    </location>
</feature>
<evidence type="ECO:0000313" key="2">
    <source>
        <dbReference type="EMBL" id="KAK4261281.1"/>
    </source>
</evidence>
<feature type="compositionally biased region" description="Basic and acidic residues" evidence="1">
    <location>
        <begin position="81"/>
        <end position="93"/>
    </location>
</feature>
<dbReference type="AlphaFoldDB" id="A0AAE1MI88"/>
<dbReference type="EMBL" id="JAWXYG010000010">
    <property type="protein sequence ID" value="KAK4261281.1"/>
    <property type="molecule type" value="Genomic_DNA"/>
</dbReference>
<organism evidence="2 3">
    <name type="scientific">Acacia crassicarpa</name>
    <name type="common">northern wattle</name>
    <dbReference type="NCBI Taxonomy" id="499986"/>
    <lineage>
        <taxon>Eukaryota</taxon>
        <taxon>Viridiplantae</taxon>
        <taxon>Streptophyta</taxon>
        <taxon>Embryophyta</taxon>
        <taxon>Tracheophyta</taxon>
        <taxon>Spermatophyta</taxon>
        <taxon>Magnoliopsida</taxon>
        <taxon>eudicotyledons</taxon>
        <taxon>Gunneridae</taxon>
        <taxon>Pentapetalae</taxon>
        <taxon>rosids</taxon>
        <taxon>fabids</taxon>
        <taxon>Fabales</taxon>
        <taxon>Fabaceae</taxon>
        <taxon>Caesalpinioideae</taxon>
        <taxon>mimosoid clade</taxon>
        <taxon>Acacieae</taxon>
        <taxon>Acacia</taxon>
    </lineage>
</organism>
<protein>
    <submittedName>
        <fullName evidence="2">Uncharacterized protein</fullName>
    </submittedName>
</protein>
<keyword evidence="3" id="KW-1185">Reference proteome</keyword>
<reference evidence="2" key="1">
    <citation type="submission" date="2023-10" db="EMBL/GenBank/DDBJ databases">
        <title>Chromosome-level genome of the transformable northern wattle, Acacia crassicarpa.</title>
        <authorList>
            <person name="Massaro I."/>
            <person name="Sinha N.R."/>
            <person name="Poethig S."/>
            <person name="Leichty A.R."/>
        </authorList>
    </citation>
    <scope>NUCLEOTIDE SEQUENCE</scope>
    <source>
        <strain evidence="2">Acra3RX</strain>
        <tissue evidence="2">Leaf</tissue>
    </source>
</reference>
<proteinExistence type="predicted"/>
<comment type="caution">
    <text evidence="2">The sequence shown here is derived from an EMBL/GenBank/DDBJ whole genome shotgun (WGS) entry which is preliminary data.</text>
</comment>
<name>A0AAE1MI88_9FABA</name>
<accession>A0AAE1MI88</accession>
<dbReference type="Proteomes" id="UP001293593">
    <property type="component" value="Unassembled WGS sequence"/>
</dbReference>